<dbReference type="GO" id="GO:0003774">
    <property type="term" value="F:cytoskeletal motor activity"/>
    <property type="evidence" value="ECO:0007669"/>
    <property type="project" value="InterPro"/>
</dbReference>
<dbReference type="GO" id="GO:0005886">
    <property type="term" value="C:plasma membrane"/>
    <property type="evidence" value="ECO:0007669"/>
    <property type="project" value="UniProtKB-SubCell"/>
</dbReference>
<dbReference type="HOGENOM" id="CLU_493388_0_0_12"/>
<dbReference type="STRING" id="1307761.L21SP2_2747"/>
<dbReference type="SUPFAM" id="SSF101801">
    <property type="entry name" value="Surface presentation of antigens (SPOA)"/>
    <property type="match status" value="1"/>
</dbReference>
<dbReference type="Gene3D" id="1.10.220.30">
    <property type="match status" value="1"/>
</dbReference>
<name>V5WJX1_9SPIO</name>
<reference evidence="13 14" key="1">
    <citation type="journal article" date="2015" name="Stand. Genomic Sci.">
        <title>Complete genome sequence and description of Salinispira pacifica gen. nov., sp. nov., a novel spirochaete isolated form a hypersaline microbial mat.</title>
        <authorList>
            <person name="Ben Hania W."/>
            <person name="Joseph M."/>
            <person name="Schumann P."/>
            <person name="Bunk B."/>
            <person name="Fiebig A."/>
            <person name="Sproer C."/>
            <person name="Klenk H.P."/>
            <person name="Fardeau M.L."/>
            <person name="Spring S."/>
        </authorList>
    </citation>
    <scope>NUCLEOTIDE SEQUENCE [LARGE SCALE GENOMIC DNA]</scope>
    <source>
        <strain evidence="13 14">L21-RPul-D2</strain>
    </source>
</reference>
<evidence type="ECO:0000256" key="6">
    <source>
        <dbReference type="ARBA" id="ARBA00022500"/>
    </source>
</evidence>
<gene>
    <name evidence="13" type="ORF">L21SP2_2747</name>
</gene>
<evidence type="ECO:0000256" key="7">
    <source>
        <dbReference type="ARBA" id="ARBA00022779"/>
    </source>
</evidence>
<evidence type="ECO:0000256" key="11">
    <source>
        <dbReference type="SAM" id="MobiDB-lite"/>
    </source>
</evidence>
<keyword evidence="6" id="KW-0145">Chemotaxis</keyword>
<comment type="similarity">
    <text evidence="3">Belongs to the FliM family.</text>
</comment>
<dbReference type="GO" id="GO:0071978">
    <property type="term" value="P:bacterial-type flagellum-dependent swarming motility"/>
    <property type="evidence" value="ECO:0007669"/>
    <property type="project" value="TreeGrafter"/>
</dbReference>
<evidence type="ECO:0000256" key="3">
    <source>
        <dbReference type="ARBA" id="ARBA00011049"/>
    </source>
</evidence>
<keyword evidence="13" id="KW-0969">Cilium</keyword>
<dbReference type="PANTHER" id="PTHR30034">
    <property type="entry name" value="FLAGELLAR MOTOR SWITCH PROTEIN FLIM"/>
    <property type="match status" value="1"/>
</dbReference>
<evidence type="ECO:0000256" key="4">
    <source>
        <dbReference type="ARBA" id="ARBA00021898"/>
    </source>
</evidence>
<evidence type="ECO:0000313" key="13">
    <source>
        <dbReference type="EMBL" id="AHC16097.1"/>
    </source>
</evidence>
<feature type="compositionally biased region" description="Low complexity" evidence="11">
    <location>
        <begin position="132"/>
        <end position="146"/>
    </location>
</feature>
<accession>V5WJX1</accession>
<feature type="domain" description="Flagellar motor switch protein FliN-like C-terminal" evidence="12">
    <location>
        <begin position="277"/>
        <end position="337"/>
    </location>
</feature>
<keyword evidence="8" id="KW-0472">Membrane</keyword>
<dbReference type="Proteomes" id="UP000018680">
    <property type="component" value="Chromosome"/>
</dbReference>
<dbReference type="PANTHER" id="PTHR30034:SF6">
    <property type="entry name" value="YOP PROTEINS TRANSLOCATION PROTEIN Q"/>
    <property type="match status" value="1"/>
</dbReference>
<keyword evidence="7" id="KW-0283">Flagellar rotation</keyword>
<evidence type="ECO:0000256" key="5">
    <source>
        <dbReference type="ARBA" id="ARBA00022475"/>
    </source>
</evidence>
<feature type="region of interest" description="Disordered" evidence="11">
    <location>
        <begin position="118"/>
        <end position="163"/>
    </location>
</feature>
<evidence type="ECO:0000256" key="1">
    <source>
        <dbReference type="ARBA" id="ARBA00004117"/>
    </source>
</evidence>
<evidence type="ECO:0000256" key="8">
    <source>
        <dbReference type="ARBA" id="ARBA00023136"/>
    </source>
</evidence>
<feature type="region of interest" description="Disordered" evidence="11">
    <location>
        <begin position="373"/>
        <end position="440"/>
    </location>
</feature>
<dbReference type="InterPro" id="IPR001543">
    <property type="entry name" value="FliN-like_C"/>
</dbReference>
<dbReference type="EMBL" id="CP006939">
    <property type="protein sequence ID" value="AHC16097.1"/>
    <property type="molecule type" value="Genomic_DNA"/>
</dbReference>
<dbReference type="RefSeq" id="WP_024268995.1">
    <property type="nucleotide sequence ID" value="NC_023035.1"/>
</dbReference>
<comment type="subcellular location">
    <subcellularLocation>
        <location evidence="1">Bacterial flagellum basal body</location>
    </subcellularLocation>
    <subcellularLocation>
        <location evidence="2">Cell membrane</location>
        <topology evidence="2">Peripheral membrane protein</topology>
    </subcellularLocation>
</comment>
<dbReference type="InterPro" id="IPR036429">
    <property type="entry name" value="SpoA-like_sf"/>
</dbReference>
<dbReference type="KEGG" id="slr:L21SP2_2747"/>
<keyword evidence="14" id="KW-1185">Reference proteome</keyword>
<dbReference type="SUPFAM" id="SSF48029">
    <property type="entry name" value="FliG"/>
    <property type="match status" value="1"/>
</dbReference>
<dbReference type="Pfam" id="PF02154">
    <property type="entry name" value="FliM"/>
    <property type="match status" value="2"/>
</dbReference>
<dbReference type="Pfam" id="PF01052">
    <property type="entry name" value="FliMN_C"/>
    <property type="match status" value="1"/>
</dbReference>
<evidence type="ECO:0000256" key="2">
    <source>
        <dbReference type="ARBA" id="ARBA00004202"/>
    </source>
</evidence>
<protein>
    <recommendedName>
        <fullName evidence="4">Flagellar motor switch protein FliM</fullName>
    </recommendedName>
</protein>
<evidence type="ECO:0000256" key="9">
    <source>
        <dbReference type="ARBA" id="ARBA00023143"/>
    </source>
</evidence>
<proteinExistence type="inferred from homology"/>
<dbReference type="Gene3D" id="3.40.1550.10">
    <property type="entry name" value="CheC-like"/>
    <property type="match status" value="1"/>
</dbReference>
<sequence length="552" mass="61708">MPEYPDYYDPEIILGHKGTAGDELRIKAYDFTRPDKFSWFQIRTISLVHEILSRKLTDRLSGLLEVKPKISVSMVDQSTFQEFLDLCNPRSLFAVYRFHESSGAFLLQSDPAGNNLLLDSFAGSGQTRPEQTGSVPGSPGTGSPVTDGQVPGGQVARGQVASGPETIGNVSSLTELEIEILSPLYHSLAGDLGSAWWFFEDDHIRLEGMENDTQFARIIPPNEMVVFAEIDISTSLGSWKLRCVYPYITLESRLEQLSFSYWYTRIRPGGSSLGRDRVSRLPVQAGVELLIEPLTLRELERLKPGDSLEIPLDAMEQCRIRANGKDIEKCTVSSLEGERLEIAPILPGSNDREREDHLMSMIRREIREGLAHSLPRLQQLSGDSAAEGRDERRNPARGSGNLNASREKPGDKAALNHWAQSSRGLQNGFPGDGREYGDESPGVIQTLTVNQGAFLHQLMSPERVSIQAALLMQLGHALGADYLARSESRLREHIVRRLSTCSSQPDFFHAALNGYIRRKLDDYRNPVHMNCSGIEKTVEILNYSPEWLKWSW</sequence>
<keyword evidence="9" id="KW-0975">Bacterial flagellum</keyword>
<dbReference type="InterPro" id="IPR001689">
    <property type="entry name" value="Flag_FliM"/>
</dbReference>
<evidence type="ECO:0000259" key="12">
    <source>
        <dbReference type="Pfam" id="PF01052"/>
    </source>
</evidence>
<dbReference type="InterPro" id="IPR011002">
    <property type="entry name" value="FliG_a-hlx"/>
</dbReference>
<evidence type="ECO:0000313" key="14">
    <source>
        <dbReference type="Proteomes" id="UP000018680"/>
    </source>
</evidence>
<dbReference type="GO" id="GO:0050918">
    <property type="term" value="P:positive chemotaxis"/>
    <property type="evidence" value="ECO:0007669"/>
    <property type="project" value="TreeGrafter"/>
</dbReference>
<keyword evidence="5" id="KW-1003">Cell membrane</keyword>
<dbReference type="InterPro" id="IPR028976">
    <property type="entry name" value="CheC-like_sf"/>
</dbReference>
<keyword evidence="13" id="KW-0282">Flagellum</keyword>
<dbReference type="GO" id="GO:0009425">
    <property type="term" value="C:bacterial-type flagellum basal body"/>
    <property type="evidence" value="ECO:0007669"/>
    <property type="project" value="UniProtKB-SubCell"/>
</dbReference>
<organism evidence="13 14">
    <name type="scientific">Salinispira pacifica</name>
    <dbReference type="NCBI Taxonomy" id="1307761"/>
    <lineage>
        <taxon>Bacteria</taxon>
        <taxon>Pseudomonadati</taxon>
        <taxon>Spirochaetota</taxon>
        <taxon>Spirochaetia</taxon>
        <taxon>Spirochaetales</taxon>
        <taxon>Spirochaetaceae</taxon>
        <taxon>Salinispira</taxon>
    </lineage>
</organism>
<dbReference type="Gene3D" id="2.30.330.10">
    <property type="entry name" value="SpoA-like"/>
    <property type="match status" value="1"/>
</dbReference>
<dbReference type="eggNOG" id="COG1868">
    <property type="taxonomic scope" value="Bacteria"/>
</dbReference>
<dbReference type="CDD" id="cd17908">
    <property type="entry name" value="FliM"/>
    <property type="match status" value="1"/>
</dbReference>
<keyword evidence="13" id="KW-0966">Cell projection</keyword>
<evidence type="ECO:0000256" key="10">
    <source>
        <dbReference type="ARBA" id="ARBA00025044"/>
    </source>
</evidence>
<comment type="function">
    <text evidence="10">FliM is one of three proteins (FliG, FliN, FliM) that forms the rotor-mounted switch complex (C ring), located at the base of the basal body. This complex interacts with the CheY and CheZ chemotaxis proteins, in addition to contacting components of the motor that determine the direction of flagellar rotation.</text>
</comment>
<dbReference type="AlphaFoldDB" id="V5WJX1"/>